<accession>A0ABT0XWP4</accession>
<dbReference type="EMBL" id="JAMQOL010000010">
    <property type="protein sequence ID" value="MCM4077524.1"/>
    <property type="molecule type" value="Genomic_DNA"/>
</dbReference>
<organism evidence="1 2">
    <name type="scientific">Paractinoplanes hotanensis</name>
    <dbReference type="NCBI Taxonomy" id="2906497"/>
    <lineage>
        <taxon>Bacteria</taxon>
        <taxon>Bacillati</taxon>
        <taxon>Actinomycetota</taxon>
        <taxon>Actinomycetes</taxon>
        <taxon>Micromonosporales</taxon>
        <taxon>Micromonosporaceae</taxon>
        <taxon>Paractinoplanes</taxon>
    </lineage>
</organism>
<reference evidence="1 2" key="1">
    <citation type="submission" date="2022-06" db="EMBL/GenBank/DDBJ databases">
        <title>Actinoplanes abujensis sp. nov., isolated from Nigerian arid soil.</title>
        <authorList>
            <person name="Ding P."/>
        </authorList>
    </citation>
    <scope>NUCLEOTIDE SEQUENCE [LARGE SCALE GENOMIC DNA]</scope>
    <source>
        <strain evidence="2">TRM88002</strain>
    </source>
</reference>
<evidence type="ECO:0000313" key="2">
    <source>
        <dbReference type="Proteomes" id="UP001523216"/>
    </source>
</evidence>
<keyword evidence="2" id="KW-1185">Reference proteome</keyword>
<evidence type="ECO:0000313" key="1">
    <source>
        <dbReference type="EMBL" id="MCM4077524.1"/>
    </source>
</evidence>
<dbReference type="RefSeq" id="WP_251797395.1">
    <property type="nucleotide sequence ID" value="NZ_JAMQOL010000010.1"/>
</dbReference>
<sequence>MMNELAQRIAEALNEALDQRVATDYYVGHVERGLAAGGPEEPIIALTVDEVARIAARAARDDASVATAGGYDASVATAGGDDASAAVAAGDDQKE</sequence>
<name>A0ABT0XWP4_9ACTN</name>
<dbReference type="Proteomes" id="UP001523216">
    <property type="component" value="Unassembled WGS sequence"/>
</dbReference>
<protein>
    <submittedName>
        <fullName evidence="1">Uncharacterized protein</fullName>
    </submittedName>
</protein>
<comment type="caution">
    <text evidence="1">The sequence shown here is derived from an EMBL/GenBank/DDBJ whole genome shotgun (WGS) entry which is preliminary data.</text>
</comment>
<proteinExistence type="predicted"/>
<gene>
    <name evidence="1" type="ORF">LXN57_08105</name>
</gene>